<organism evidence="1 2">
    <name type="scientific">Meripilus lineatus</name>
    <dbReference type="NCBI Taxonomy" id="2056292"/>
    <lineage>
        <taxon>Eukaryota</taxon>
        <taxon>Fungi</taxon>
        <taxon>Dikarya</taxon>
        <taxon>Basidiomycota</taxon>
        <taxon>Agaricomycotina</taxon>
        <taxon>Agaricomycetes</taxon>
        <taxon>Polyporales</taxon>
        <taxon>Meripilaceae</taxon>
        <taxon>Meripilus</taxon>
    </lineage>
</organism>
<dbReference type="AlphaFoldDB" id="A0AAD5URW1"/>
<evidence type="ECO:0000313" key="1">
    <source>
        <dbReference type="EMBL" id="KAJ3475992.1"/>
    </source>
</evidence>
<reference evidence="1" key="1">
    <citation type="submission" date="2022-07" db="EMBL/GenBank/DDBJ databases">
        <title>Genome Sequence of Physisporinus lineatus.</title>
        <authorList>
            <person name="Buettner E."/>
        </authorList>
    </citation>
    <scope>NUCLEOTIDE SEQUENCE</scope>
    <source>
        <strain evidence="1">VT162</strain>
    </source>
</reference>
<protein>
    <submittedName>
        <fullName evidence="1">Uncharacterized protein</fullName>
    </submittedName>
</protein>
<keyword evidence="2" id="KW-1185">Reference proteome</keyword>
<sequence>MPPTTSTVLPAALHASTRTETIGPYALAQTLNASSERHTPFTIIPYRPPGVPSRQGSLLFWIRMQPVSLVSKDANTAAEAITFFLAEASFEGIEIGFRESIVTCSVSGPKMLNFNPFRDSIPEFRKPFTPTLGLSIALLKTSYFEGTGALYFRESKESDCSRPPEKVIALGIMGYDDALLSMMSTIGEQSRLIRDWEDMLDRPGEPDKDEDKEITEERKELLGLVEKAKKKIEKTDKFHSEVTEHWTILHERIIGKVVHVEPIAVFTPQQYTKDWAFIELYKDKFDWDTFQGNKVYIGGNISSLDYCKVMFPNPEDRASYKYPQDGILQASGVVQSHEIYNPTNIDTNGEKCLLVVKNGLATGTTIGRASGMESFTCVYTERGHKKTSIDLSVLPYGRRTGPFSAPGDSGSIVLTRDDGILGMITGGAGNTYGIDVTYLTPYWYVEEEIKKVFPDCHLYEVVE</sequence>
<name>A0AAD5URW1_9APHY</name>
<accession>A0AAD5URW1</accession>
<comment type="caution">
    <text evidence="1">The sequence shown here is derived from an EMBL/GenBank/DDBJ whole genome shotgun (WGS) entry which is preliminary data.</text>
</comment>
<evidence type="ECO:0000313" key="2">
    <source>
        <dbReference type="Proteomes" id="UP001212997"/>
    </source>
</evidence>
<proteinExistence type="predicted"/>
<dbReference type="EMBL" id="JANAWD010000768">
    <property type="protein sequence ID" value="KAJ3475992.1"/>
    <property type="molecule type" value="Genomic_DNA"/>
</dbReference>
<dbReference type="Proteomes" id="UP001212997">
    <property type="component" value="Unassembled WGS sequence"/>
</dbReference>
<gene>
    <name evidence="1" type="ORF">NLI96_g11460</name>
</gene>